<dbReference type="InterPro" id="IPR029058">
    <property type="entry name" value="AB_hydrolase_fold"/>
</dbReference>
<name>A0ABS0B3W4_9GAMM</name>
<dbReference type="Pfam" id="PF12146">
    <property type="entry name" value="Hydrolase_4"/>
    <property type="match status" value="1"/>
</dbReference>
<proteinExistence type="predicted"/>
<keyword evidence="5" id="KW-1185">Reference proteome</keyword>
<feature type="compositionally biased region" description="Low complexity" evidence="1">
    <location>
        <begin position="12"/>
        <end position="21"/>
    </location>
</feature>
<evidence type="ECO:0000256" key="2">
    <source>
        <dbReference type="SAM" id="Phobius"/>
    </source>
</evidence>
<gene>
    <name evidence="4" type="ORF">IU514_03965</name>
</gene>
<accession>A0ABS0B3W4</accession>
<dbReference type="RefSeq" id="WP_194929776.1">
    <property type="nucleotide sequence ID" value="NZ_JADLZT010000002.1"/>
</dbReference>
<reference evidence="4 5" key="1">
    <citation type="submission" date="2020-11" db="EMBL/GenBank/DDBJ databases">
        <title>Draft Genome Sequence and Secondary Metabolite Biosynthetic Potential of the Lysobacter niastensis Type strain DSM 18481.</title>
        <authorList>
            <person name="Turrini P."/>
            <person name="Artuso I."/>
            <person name="Tescari M."/>
            <person name="Lugli G.A."/>
            <person name="Frangipani E."/>
            <person name="Ventura M."/>
            <person name="Visca P."/>
        </authorList>
    </citation>
    <scope>NUCLEOTIDE SEQUENCE [LARGE SCALE GENOMIC DNA]</scope>
    <source>
        <strain evidence="4 5">DSM 18481</strain>
    </source>
</reference>
<dbReference type="InterPro" id="IPR051044">
    <property type="entry name" value="MAG_DAG_Lipase"/>
</dbReference>
<dbReference type="Proteomes" id="UP001429984">
    <property type="component" value="Unassembled WGS sequence"/>
</dbReference>
<evidence type="ECO:0000256" key="1">
    <source>
        <dbReference type="SAM" id="MobiDB-lite"/>
    </source>
</evidence>
<dbReference type="SUPFAM" id="SSF53474">
    <property type="entry name" value="alpha/beta-Hydrolases"/>
    <property type="match status" value="1"/>
</dbReference>
<keyword evidence="2" id="KW-0472">Membrane</keyword>
<evidence type="ECO:0000259" key="3">
    <source>
        <dbReference type="Pfam" id="PF12146"/>
    </source>
</evidence>
<feature type="domain" description="Serine aminopeptidase S33" evidence="3">
    <location>
        <begin position="147"/>
        <end position="370"/>
    </location>
</feature>
<keyword evidence="4" id="KW-0378">Hydrolase</keyword>
<feature type="transmembrane region" description="Helical" evidence="2">
    <location>
        <begin position="41"/>
        <end position="59"/>
    </location>
</feature>
<organism evidence="4 5">
    <name type="scientific">Lysobacter niastensis</name>
    <dbReference type="NCBI Taxonomy" id="380629"/>
    <lineage>
        <taxon>Bacteria</taxon>
        <taxon>Pseudomonadati</taxon>
        <taxon>Pseudomonadota</taxon>
        <taxon>Gammaproteobacteria</taxon>
        <taxon>Lysobacterales</taxon>
        <taxon>Lysobacteraceae</taxon>
        <taxon>Lysobacter</taxon>
    </lineage>
</organism>
<protein>
    <submittedName>
        <fullName evidence="4">Alpha/beta hydrolase</fullName>
    </submittedName>
</protein>
<dbReference type="PANTHER" id="PTHR11614">
    <property type="entry name" value="PHOSPHOLIPASE-RELATED"/>
    <property type="match status" value="1"/>
</dbReference>
<comment type="caution">
    <text evidence="4">The sequence shown here is derived from an EMBL/GenBank/DDBJ whole genome shotgun (WGS) entry which is preliminary data.</text>
</comment>
<dbReference type="GO" id="GO:0016787">
    <property type="term" value="F:hydrolase activity"/>
    <property type="evidence" value="ECO:0007669"/>
    <property type="project" value="UniProtKB-KW"/>
</dbReference>
<evidence type="ECO:0000313" key="4">
    <source>
        <dbReference type="EMBL" id="MBF6023180.1"/>
    </source>
</evidence>
<sequence>MTTSSDERRASRPAAHAPHGLPPRSLARRLLAAVARLARKSALLVVLVVLALVGMRAYLATQGPVLRPWHTLVPDEPSAGAISRDGWPAYVAAEARMFEQLHRRMQSSLEAGDRTPLNRYYDPSLASPASFGHDWNRSFVLEPSGAIRGVAVLVHGLTDSPYSMRTLAELYRQHGFVAIAPRMPGHGTVPAALTREGRKEWMAAVDIAMDEARRRAAGRLPVHLVGYSNGAALSLLHVMRRAERGERRDVDQLVLLSPMIEVNAFARYAGLAGLPALFPRYAKSAWLDLLPEYNPFKYNSFPVRAARESYLVTADLQKAMASVAAQQRMDQVPPILAFQSVVDDTVGARAVVTRLFDTLGSNGSELVLFDVNRKRVLNPLLSPQATDWARHALQGPPRRYTLTLVGTASDDDASVVARSRAAGANGIEVLNTGMTYPADVFSLSHVALPFPPDDPLYGNRPSGLRIVPLGSVAVRGERRALVVSQDSLSRLSYNPFHAYMAARISAKIPSQETGGPGSSP</sequence>
<keyword evidence="2" id="KW-0812">Transmembrane</keyword>
<evidence type="ECO:0000313" key="5">
    <source>
        <dbReference type="Proteomes" id="UP001429984"/>
    </source>
</evidence>
<dbReference type="Gene3D" id="3.40.50.1820">
    <property type="entry name" value="alpha/beta hydrolase"/>
    <property type="match status" value="1"/>
</dbReference>
<dbReference type="EMBL" id="JADLZT010000002">
    <property type="protein sequence ID" value="MBF6023180.1"/>
    <property type="molecule type" value="Genomic_DNA"/>
</dbReference>
<keyword evidence="2" id="KW-1133">Transmembrane helix</keyword>
<dbReference type="InterPro" id="IPR022742">
    <property type="entry name" value="Hydrolase_4"/>
</dbReference>
<feature type="compositionally biased region" description="Basic and acidic residues" evidence="1">
    <location>
        <begin position="1"/>
        <end position="10"/>
    </location>
</feature>
<feature type="region of interest" description="Disordered" evidence="1">
    <location>
        <begin position="1"/>
        <end position="21"/>
    </location>
</feature>